<dbReference type="InParanoid" id="A0A482X6Z7"/>
<feature type="transmembrane region" description="Helical" evidence="6">
    <location>
        <begin position="203"/>
        <end position="224"/>
    </location>
</feature>
<evidence type="ECO:0000256" key="2">
    <source>
        <dbReference type="ARBA" id="ARBA00022692"/>
    </source>
</evidence>
<gene>
    <name evidence="8" type="ORF">LSTR_LSTR011630</name>
</gene>
<dbReference type="Pfam" id="PF00083">
    <property type="entry name" value="Sugar_tr"/>
    <property type="match status" value="1"/>
</dbReference>
<evidence type="ECO:0000256" key="1">
    <source>
        <dbReference type="ARBA" id="ARBA00004141"/>
    </source>
</evidence>
<dbReference type="PROSITE" id="PS50850">
    <property type="entry name" value="MFS"/>
    <property type="match status" value="1"/>
</dbReference>
<feature type="transmembrane region" description="Helical" evidence="6">
    <location>
        <begin position="179"/>
        <end position="197"/>
    </location>
</feature>
<dbReference type="PANTHER" id="PTHR48021">
    <property type="match status" value="1"/>
</dbReference>
<comment type="caution">
    <text evidence="8">The sequence shown here is derived from an EMBL/GenBank/DDBJ whole genome shotgun (WGS) entry which is preliminary data.</text>
</comment>
<dbReference type="InterPro" id="IPR005828">
    <property type="entry name" value="MFS_sugar_transport-like"/>
</dbReference>
<dbReference type="PANTHER" id="PTHR48021:SF39">
    <property type="entry name" value="MAJOR FACILITATOR SUPERFAMILY (MFS) PROFILE DOMAIN-CONTAINING PROTEIN"/>
    <property type="match status" value="1"/>
</dbReference>
<keyword evidence="4 6" id="KW-0472">Membrane</keyword>
<dbReference type="GO" id="GO:0016020">
    <property type="term" value="C:membrane"/>
    <property type="evidence" value="ECO:0007669"/>
    <property type="project" value="UniProtKB-SubCell"/>
</dbReference>
<name>A0A482X6Z7_LAOST</name>
<feature type="transmembrane region" description="Helical" evidence="6">
    <location>
        <begin position="354"/>
        <end position="374"/>
    </location>
</feature>
<organism evidence="8 9">
    <name type="scientific">Laodelphax striatellus</name>
    <name type="common">Small brown planthopper</name>
    <name type="synonym">Delphax striatella</name>
    <dbReference type="NCBI Taxonomy" id="195883"/>
    <lineage>
        <taxon>Eukaryota</taxon>
        <taxon>Metazoa</taxon>
        <taxon>Ecdysozoa</taxon>
        <taxon>Arthropoda</taxon>
        <taxon>Hexapoda</taxon>
        <taxon>Insecta</taxon>
        <taxon>Pterygota</taxon>
        <taxon>Neoptera</taxon>
        <taxon>Paraneoptera</taxon>
        <taxon>Hemiptera</taxon>
        <taxon>Auchenorrhyncha</taxon>
        <taxon>Fulgoroidea</taxon>
        <taxon>Delphacidae</taxon>
        <taxon>Criomorphinae</taxon>
        <taxon>Laodelphax</taxon>
    </lineage>
</organism>
<dbReference type="STRING" id="195883.A0A482X6Z7"/>
<evidence type="ECO:0000256" key="5">
    <source>
        <dbReference type="SAM" id="MobiDB-lite"/>
    </source>
</evidence>
<dbReference type="Gene3D" id="1.20.1250.20">
    <property type="entry name" value="MFS general substrate transporter like domains"/>
    <property type="match status" value="1"/>
</dbReference>
<feature type="compositionally biased region" description="Basic and acidic residues" evidence="5">
    <location>
        <begin position="18"/>
        <end position="27"/>
    </location>
</feature>
<dbReference type="SUPFAM" id="SSF103473">
    <property type="entry name" value="MFS general substrate transporter"/>
    <property type="match status" value="1"/>
</dbReference>
<evidence type="ECO:0000256" key="4">
    <source>
        <dbReference type="ARBA" id="ARBA00023136"/>
    </source>
</evidence>
<reference evidence="8 9" key="1">
    <citation type="journal article" date="2017" name="Gigascience">
        <title>Genome sequence of the small brown planthopper, Laodelphax striatellus.</title>
        <authorList>
            <person name="Zhu J."/>
            <person name="Jiang F."/>
            <person name="Wang X."/>
            <person name="Yang P."/>
            <person name="Bao Y."/>
            <person name="Zhao W."/>
            <person name="Wang W."/>
            <person name="Lu H."/>
            <person name="Wang Q."/>
            <person name="Cui N."/>
            <person name="Li J."/>
            <person name="Chen X."/>
            <person name="Luo L."/>
            <person name="Yu J."/>
            <person name="Kang L."/>
            <person name="Cui F."/>
        </authorList>
    </citation>
    <scope>NUCLEOTIDE SEQUENCE [LARGE SCALE GENOMIC DNA]</scope>
    <source>
        <strain evidence="8">Lst14</strain>
    </source>
</reference>
<protein>
    <recommendedName>
        <fullName evidence="7">Major facilitator superfamily (MFS) profile domain-containing protein</fullName>
    </recommendedName>
</protein>
<dbReference type="InterPro" id="IPR036259">
    <property type="entry name" value="MFS_trans_sf"/>
</dbReference>
<dbReference type="InterPro" id="IPR050549">
    <property type="entry name" value="MFS_Trehalose_Transporter"/>
</dbReference>
<feature type="domain" description="Major facilitator superfamily (MFS) profile" evidence="7">
    <location>
        <begin position="50"/>
        <end position="504"/>
    </location>
</feature>
<dbReference type="AlphaFoldDB" id="A0A482X6Z7"/>
<feature type="transmembrane region" description="Helical" evidence="6">
    <location>
        <begin position="476"/>
        <end position="498"/>
    </location>
</feature>
<evidence type="ECO:0000256" key="3">
    <source>
        <dbReference type="ARBA" id="ARBA00022989"/>
    </source>
</evidence>
<feature type="compositionally biased region" description="Polar residues" evidence="5">
    <location>
        <begin position="1"/>
        <end position="10"/>
    </location>
</feature>
<proteinExistence type="predicted"/>
<evidence type="ECO:0000259" key="7">
    <source>
        <dbReference type="PROSITE" id="PS50850"/>
    </source>
</evidence>
<dbReference type="PROSITE" id="PS00217">
    <property type="entry name" value="SUGAR_TRANSPORT_2"/>
    <property type="match status" value="1"/>
</dbReference>
<accession>A0A482X6Z7</accession>
<keyword evidence="9" id="KW-1185">Reference proteome</keyword>
<feature type="region of interest" description="Disordered" evidence="5">
    <location>
        <begin position="1"/>
        <end position="36"/>
    </location>
</feature>
<feature type="transmembrane region" description="Helical" evidence="6">
    <location>
        <begin position="449"/>
        <end position="470"/>
    </location>
</feature>
<evidence type="ECO:0000313" key="8">
    <source>
        <dbReference type="EMBL" id="RZF41695.1"/>
    </source>
</evidence>
<dbReference type="OrthoDB" id="6133115at2759"/>
<dbReference type="EMBL" id="QKKF02016501">
    <property type="protein sequence ID" value="RZF41695.1"/>
    <property type="molecule type" value="Genomic_DNA"/>
</dbReference>
<dbReference type="FunFam" id="1.20.1250.20:FF:000249">
    <property type="entry name" value="facilitated trehalose transporter Tret1"/>
    <property type="match status" value="1"/>
</dbReference>
<dbReference type="Proteomes" id="UP000291343">
    <property type="component" value="Unassembled WGS sequence"/>
</dbReference>
<dbReference type="InterPro" id="IPR005829">
    <property type="entry name" value="Sugar_transporter_CS"/>
</dbReference>
<feature type="transmembrane region" description="Helical" evidence="6">
    <location>
        <begin position="413"/>
        <end position="437"/>
    </location>
</feature>
<comment type="subcellular location">
    <subcellularLocation>
        <location evidence="1">Membrane</location>
        <topology evidence="1">Multi-pass membrane protein</topology>
    </subcellularLocation>
</comment>
<feature type="transmembrane region" description="Helical" evidence="6">
    <location>
        <begin position="58"/>
        <end position="78"/>
    </location>
</feature>
<keyword evidence="3 6" id="KW-1133">Transmembrane helix</keyword>
<dbReference type="InterPro" id="IPR020846">
    <property type="entry name" value="MFS_dom"/>
</dbReference>
<evidence type="ECO:0000313" key="9">
    <source>
        <dbReference type="Proteomes" id="UP000291343"/>
    </source>
</evidence>
<dbReference type="GO" id="GO:0022857">
    <property type="term" value="F:transmembrane transporter activity"/>
    <property type="evidence" value="ECO:0007669"/>
    <property type="project" value="InterPro"/>
</dbReference>
<dbReference type="SMR" id="A0A482X6Z7"/>
<sequence length="525" mass="58724">MDLITGTSINRAEEDDIESNKESEKSLTDGTTESSRGSSVSAFRRIIPQVIATTVQSLLLLALGMMVACSTVIIAALHRPGSELPINDSQASWFAGILLICQPIGSIMSGILQEWCGRKKCMLFVNIPQIVGWYLIYRAESVDSLLVAASLLGMSIGFMEAPTLSYVGEIAQPHLRGTLASFTGTYVSAGFFVMYLLGTVATWRTTALISCAVPVLSFLCILMIPDSPIWLLNKGRKLEAEKSLCWLRGWVTPQEIEREFASMTRYCEEAKKAYHLQRTSNSTPYTLVSSSPDVITSESRLGRFFRDLIRPEIMRPLRLVVSYFFFFHCSSLSGFRPYMVNTFTELKTPIDPHFMTIISSICQLTGGFLCMALVHKTGKRVLSLVSMSACVIACFSIGAYMLLHKFQYIHQPWIPTILFICLFFFTNVGISPIPWTLLAEVFPTRGRGIGGGLSAACYYIEFFLVSKTFLQLQSVLQFYGVCFFYGGLGVVGIIYLYFCLPETEGKRLDEVEKFFKSNNERHSKY</sequence>
<feature type="transmembrane region" description="Helical" evidence="6">
    <location>
        <begin position="90"/>
        <end position="112"/>
    </location>
</feature>
<keyword evidence="2 6" id="KW-0812">Transmembrane</keyword>
<feature type="transmembrane region" description="Helical" evidence="6">
    <location>
        <begin position="381"/>
        <end position="401"/>
    </location>
</feature>
<evidence type="ECO:0000256" key="6">
    <source>
        <dbReference type="SAM" id="Phobius"/>
    </source>
</evidence>
<feature type="transmembrane region" description="Helical" evidence="6">
    <location>
        <begin position="145"/>
        <end position="167"/>
    </location>
</feature>